<reference evidence="1 2" key="1">
    <citation type="journal article" date="2024" name="Proc. Natl. Acad. Sci. U.S.A.">
        <title>The genetic regulatory architecture and epigenomic basis for age-related changes in rattlesnake venom.</title>
        <authorList>
            <person name="Hogan M.P."/>
            <person name="Holding M.L."/>
            <person name="Nystrom G.S."/>
            <person name="Colston T.J."/>
            <person name="Bartlett D.A."/>
            <person name="Mason A.J."/>
            <person name="Ellsworth S.A."/>
            <person name="Rautsaw R.M."/>
            <person name="Lawrence K.C."/>
            <person name="Strickland J.L."/>
            <person name="He B."/>
            <person name="Fraser P."/>
            <person name="Margres M.J."/>
            <person name="Gilbert D.M."/>
            <person name="Gibbs H.L."/>
            <person name="Parkinson C.L."/>
            <person name="Rokyta D.R."/>
        </authorList>
    </citation>
    <scope>NUCLEOTIDE SEQUENCE [LARGE SCALE GENOMIC DNA]</scope>
    <source>
        <strain evidence="1">DRR0105</strain>
    </source>
</reference>
<dbReference type="Proteomes" id="UP001474421">
    <property type="component" value="Unassembled WGS sequence"/>
</dbReference>
<evidence type="ECO:0000313" key="1">
    <source>
        <dbReference type="EMBL" id="KAK9396282.1"/>
    </source>
</evidence>
<gene>
    <name evidence="1" type="ORF">NXF25_019643</name>
</gene>
<name>A0AAW1B4C2_CROAD</name>
<sequence>MVIAFWMSMPVTTPPG</sequence>
<proteinExistence type="predicted"/>
<organism evidence="1 2">
    <name type="scientific">Crotalus adamanteus</name>
    <name type="common">Eastern diamondback rattlesnake</name>
    <dbReference type="NCBI Taxonomy" id="8729"/>
    <lineage>
        <taxon>Eukaryota</taxon>
        <taxon>Metazoa</taxon>
        <taxon>Chordata</taxon>
        <taxon>Craniata</taxon>
        <taxon>Vertebrata</taxon>
        <taxon>Euteleostomi</taxon>
        <taxon>Lepidosauria</taxon>
        <taxon>Squamata</taxon>
        <taxon>Bifurcata</taxon>
        <taxon>Unidentata</taxon>
        <taxon>Episquamata</taxon>
        <taxon>Toxicofera</taxon>
        <taxon>Serpentes</taxon>
        <taxon>Colubroidea</taxon>
        <taxon>Viperidae</taxon>
        <taxon>Crotalinae</taxon>
        <taxon>Crotalus</taxon>
    </lineage>
</organism>
<dbReference type="AlphaFoldDB" id="A0AAW1B4C2"/>
<evidence type="ECO:0000313" key="2">
    <source>
        <dbReference type="Proteomes" id="UP001474421"/>
    </source>
</evidence>
<protein>
    <submittedName>
        <fullName evidence="1">Uncharacterized protein</fullName>
    </submittedName>
</protein>
<dbReference type="EMBL" id="JAOTOJ010000008">
    <property type="protein sequence ID" value="KAK9396282.1"/>
    <property type="molecule type" value="Genomic_DNA"/>
</dbReference>
<comment type="caution">
    <text evidence="1">The sequence shown here is derived from an EMBL/GenBank/DDBJ whole genome shotgun (WGS) entry which is preliminary data.</text>
</comment>
<keyword evidence="2" id="KW-1185">Reference proteome</keyword>
<accession>A0AAW1B4C2</accession>